<name>A0ABR0VVU7_REHGL</name>
<dbReference type="Pfam" id="PF13456">
    <property type="entry name" value="RVT_3"/>
    <property type="match status" value="1"/>
</dbReference>
<dbReference type="InterPro" id="IPR044730">
    <property type="entry name" value="RNase_H-like_dom_plant"/>
</dbReference>
<dbReference type="InterPro" id="IPR036397">
    <property type="entry name" value="RNaseH_sf"/>
</dbReference>
<proteinExistence type="predicted"/>
<reference evidence="3 4" key="1">
    <citation type="journal article" date="2021" name="Comput. Struct. Biotechnol. J.">
        <title>De novo genome assembly of the potent medicinal plant Rehmannia glutinosa using nanopore technology.</title>
        <authorList>
            <person name="Ma L."/>
            <person name="Dong C."/>
            <person name="Song C."/>
            <person name="Wang X."/>
            <person name="Zheng X."/>
            <person name="Niu Y."/>
            <person name="Chen S."/>
            <person name="Feng W."/>
        </authorList>
    </citation>
    <scope>NUCLEOTIDE SEQUENCE [LARGE SCALE GENOMIC DNA]</scope>
    <source>
        <strain evidence="3">DH-2019</strain>
    </source>
</reference>
<dbReference type="InterPro" id="IPR026960">
    <property type="entry name" value="RVT-Znf"/>
</dbReference>
<evidence type="ECO:0000259" key="1">
    <source>
        <dbReference type="Pfam" id="PF13456"/>
    </source>
</evidence>
<dbReference type="InterPro" id="IPR002156">
    <property type="entry name" value="RNaseH_domain"/>
</dbReference>
<dbReference type="InterPro" id="IPR012337">
    <property type="entry name" value="RNaseH-like_sf"/>
</dbReference>
<dbReference type="EMBL" id="JABTTQ020000777">
    <property type="protein sequence ID" value="KAK6137935.1"/>
    <property type="molecule type" value="Genomic_DNA"/>
</dbReference>
<sequence length="500" mass="57027">MLAKQAWRLATSENSLLAQALKARYFPNDHFLNANIGYNPSFTWRSILVGKELLQKGIRWRVGDGKTIRVWEDPWIPSLRNFRTSTERGELPKDWKVQHLMVQNSNAWDEDKIANIFSTEEAQAILQIPLRNTSGQDILTWAFTQNGCYSVKSGYHIARTCASTILDTAFLILGRFINQIVWKLKVPPKIQVFIWKAMHGILPTRANLQHRACEEYLLCERCHTEVETTEHVLRDCPWSQFYWVVSPLRMNNHILHTNHATIPDMIFEVSKIEHDEYVEIFVTLLCGLCGYAVNRLLFQGKVINHQDCVNLGMRCLKDFQQSQDPYYIPCNGFSPKKWTKSPRNYVKINTDASIRNGEGTGLGVAIRDHDGKMVHTLVRKLNHSFDIDIAEALACRECILLAGSLNLTHVEIETDYLLLGNGLCNGQENRSYFGSIIEDIQLLCSDFISATFKYIPRTANELAHKLARYAFVTPLNGFLSGSIPPDLCHIVNLEVCTPAT</sequence>
<keyword evidence="4" id="KW-1185">Reference proteome</keyword>
<dbReference type="PANTHER" id="PTHR47074">
    <property type="entry name" value="BNAC02G40300D PROTEIN"/>
    <property type="match status" value="1"/>
</dbReference>
<protein>
    <submittedName>
        <fullName evidence="3">Uncharacterized protein</fullName>
    </submittedName>
</protein>
<dbReference type="PANTHER" id="PTHR47074:SF11">
    <property type="entry name" value="REVERSE TRANSCRIPTASE-LIKE PROTEIN"/>
    <property type="match status" value="1"/>
</dbReference>
<dbReference type="Gene3D" id="3.30.420.10">
    <property type="entry name" value="Ribonuclease H-like superfamily/Ribonuclease H"/>
    <property type="match status" value="1"/>
</dbReference>
<comment type="caution">
    <text evidence="3">The sequence shown here is derived from an EMBL/GenBank/DDBJ whole genome shotgun (WGS) entry which is preliminary data.</text>
</comment>
<dbReference type="Proteomes" id="UP001318860">
    <property type="component" value="Unassembled WGS sequence"/>
</dbReference>
<dbReference type="CDD" id="cd06222">
    <property type="entry name" value="RNase_H_like"/>
    <property type="match status" value="1"/>
</dbReference>
<organism evidence="3 4">
    <name type="scientific">Rehmannia glutinosa</name>
    <name type="common">Chinese foxglove</name>
    <dbReference type="NCBI Taxonomy" id="99300"/>
    <lineage>
        <taxon>Eukaryota</taxon>
        <taxon>Viridiplantae</taxon>
        <taxon>Streptophyta</taxon>
        <taxon>Embryophyta</taxon>
        <taxon>Tracheophyta</taxon>
        <taxon>Spermatophyta</taxon>
        <taxon>Magnoliopsida</taxon>
        <taxon>eudicotyledons</taxon>
        <taxon>Gunneridae</taxon>
        <taxon>Pentapetalae</taxon>
        <taxon>asterids</taxon>
        <taxon>lamiids</taxon>
        <taxon>Lamiales</taxon>
        <taxon>Orobanchaceae</taxon>
        <taxon>Rehmannieae</taxon>
        <taxon>Rehmannia</taxon>
    </lineage>
</organism>
<dbReference type="Pfam" id="PF13966">
    <property type="entry name" value="zf-RVT"/>
    <property type="match status" value="1"/>
</dbReference>
<evidence type="ECO:0000259" key="2">
    <source>
        <dbReference type="Pfam" id="PF13966"/>
    </source>
</evidence>
<accession>A0ABR0VVU7</accession>
<dbReference type="InterPro" id="IPR052929">
    <property type="entry name" value="RNase_H-like_EbsB-rel"/>
</dbReference>
<dbReference type="SUPFAM" id="SSF53098">
    <property type="entry name" value="Ribonuclease H-like"/>
    <property type="match status" value="1"/>
</dbReference>
<evidence type="ECO:0000313" key="3">
    <source>
        <dbReference type="EMBL" id="KAK6137935.1"/>
    </source>
</evidence>
<gene>
    <name evidence="3" type="ORF">DH2020_028323</name>
</gene>
<evidence type="ECO:0000313" key="4">
    <source>
        <dbReference type="Proteomes" id="UP001318860"/>
    </source>
</evidence>
<feature type="domain" description="RNase H type-1" evidence="1">
    <location>
        <begin position="349"/>
        <end position="470"/>
    </location>
</feature>
<feature type="domain" description="Reverse transcriptase zinc-binding" evidence="2">
    <location>
        <begin position="149"/>
        <end position="243"/>
    </location>
</feature>